<dbReference type="PANTHER" id="PTHR33795:SF1">
    <property type="entry name" value="INSERTION ELEMENT IS150 PROTEIN INSJ"/>
    <property type="match status" value="1"/>
</dbReference>
<feature type="region of interest" description="Disordered" evidence="1">
    <location>
        <begin position="130"/>
        <end position="169"/>
    </location>
</feature>
<protein>
    <submittedName>
        <fullName evidence="2">Transposase</fullName>
    </submittedName>
</protein>
<gene>
    <name evidence="2" type="ORF">ACG02S_23955</name>
</gene>
<dbReference type="Gene3D" id="1.10.10.10">
    <property type="entry name" value="Winged helix-like DNA-binding domain superfamily/Winged helix DNA-binding domain"/>
    <property type="match status" value="2"/>
</dbReference>
<sequence>MNKYSEQQKLDAVETYRSGELGLRKTAELHGVNVASLRAWVAGFEAMGLAGVLRKRRQSYDLKFKIEVLQRIEAENLSHRQAGALFNIRNFSRIAEWERDCQKDGVAGLMHRRLQGNGLRNSGGAVFEGRAPYTARTSPEWRSGRRSAKRSRSGPASAPSRPFPRSGKG</sequence>
<dbReference type="SUPFAM" id="SSF48295">
    <property type="entry name" value="TrpR-like"/>
    <property type="match status" value="2"/>
</dbReference>
<keyword evidence="3" id="KW-1185">Reference proteome</keyword>
<dbReference type="RefSeq" id="WP_394473070.1">
    <property type="nucleotide sequence ID" value="NZ_JBIGHY010000014.1"/>
</dbReference>
<dbReference type="InterPro" id="IPR010921">
    <property type="entry name" value="Trp_repressor/repl_initiator"/>
</dbReference>
<feature type="compositionally biased region" description="Low complexity" evidence="1">
    <location>
        <begin position="153"/>
        <end position="169"/>
    </location>
</feature>
<dbReference type="PANTHER" id="PTHR33795">
    <property type="entry name" value="INSERTION ELEMENT IS150 PROTEIN INSJ"/>
    <property type="match status" value="1"/>
</dbReference>
<dbReference type="Proteomes" id="UP001606300">
    <property type="component" value="Unassembled WGS sequence"/>
</dbReference>
<proteinExistence type="predicted"/>
<evidence type="ECO:0000313" key="3">
    <source>
        <dbReference type="Proteomes" id="UP001606300"/>
    </source>
</evidence>
<reference evidence="2 3" key="1">
    <citation type="submission" date="2024-09" db="EMBL/GenBank/DDBJ databases">
        <title>Novel species of the genus Pelomonas and Roseateles isolated from streams.</title>
        <authorList>
            <person name="Lu H."/>
        </authorList>
    </citation>
    <scope>NUCLEOTIDE SEQUENCE [LARGE SCALE GENOMIC DNA]</scope>
    <source>
        <strain evidence="2 3">DC23W</strain>
    </source>
</reference>
<dbReference type="InterPro" id="IPR036388">
    <property type="entry name" value="WH-like_DNA-bd_sf"/>
</dbReference>
<accession>A0ABW7EV07</accession>
<comment type="caution">
    <text evidence="2">The sequence shown here is derived from an EMBL/GenBank/DDBJ whole genome shotgun (WGS) entry which is preliminary data.</text>
</comment>
<name>A0ABW7EV07_9BURK</name>
<dbReference type="InterPro" id="IPR052057">
    <property type="entry name" value="IS150/IS1296_orfA-like"/>
</dbReference>
<evidence type="ECO:0000256" key="1">
    <source>
        <dbReference type="SAM" id="MobiDB-lite"/>
    </source>
</evidence>
<organism evidence="2 3">
    <name type="scientific">Pelomonas dachongensis</name>
    <dbReference type="NCBI Taxonomy" id="3299029"/>
    <lineage>
        <taxon>Bacteria</taxon>
        <taxon>Pseudomonadati</taxon>
        <taxon>Pseudomonadota</taxon>
        <taxon>Betaproteobacteria</taxon>
        <taxon>Burkholderiales</taxon>
        <taxon>Sphaerotilaceae</taxon>
        <taxon>Roseateles</taxon>
    </lineage>
</organism>
<evidence type="ECO:0000313" key="2">
    <source>
        <dbReference type="EMBL" id="MFG6416957.1"/>
    </source>
</evidence>
<dbReference type="InterPro" id="IPR002514">
    <property type="entry name" value="Transposase_8"/>
</dbReference>
<dbReference type="EMBL" id="JBIGHY010000014">
    <property type="protein sequence ID" value="MFG6416957.1"/>
    <property type="molecule type" value="Genomic_DNA"/>
</dbReference>
<dbReference type="Pfam" id="PF01527">
    <property type="entry name" value="HTH_Tnp_1"/>
    <property type="match status" value="1"/>
</dbReference>